<dbReference type="Proteomes" id="UP001301728">
    <property type="component" value="Unassembled WGS sequence"/>
</dbReference>
<name>A0ABU5U0T1_9CYAN</name>
<evidence type="ECO:0000256" key="1">
    <source>
        <dbReference type="SAM" id="Phobius"/>
    </source>
</evidence>
<keyword evidence="1" id="KW-1133">Transmembrane helix</keyword>
<keyword evidence="3" id="KW-1185">Reference proteome</keyword>
<reference evidence="2 3" key="1">
    <citation type="submission" date="2023-12" db="EMBL/GenBank/DDBJ databases">
        <title>Baltic Sea Cyanobacteria.</title>
        <authorList>
            <person name="Delbaje E."/>
            <person name="Fewer D.P."/>
            <person name="Shishido T.K."/>
        </authorList>
    </citation>
    <scope>NUCLEOTIDE SEQUENCE [LARGE SCALE GENOMIC DNA]</scope>
    <source>
        <strain evidence="2 3">CCNP 1315</strain>
    </source>
</reference>
<proteinExistence type="predicted"/>
<sequence length="136" mass="15761">MLGKIWEMLSKDNVTMNDWSFAIAILSFFAFTLHILLNDTQIITIDIDKVTYKNWLTGKTKQFDFKDLDGFVTENQGGQSGNYEVVFLTKGTKRFGKISSFYYSNYIDLIHGLKGLKYLGHEPFDILKSIKRRLTE</sequence>
<evidence type="ECO:0000313" key="3">
    <source>
        <dbReference type="Proteomes" id="UP001301728"/>
    </source>
</evidence>
<protein>
    <submittedName>
        <fullName evidence="2">Uncharacterized protein</fullName>
    </submittedName>
</protein>
<comment type="caution">
    <text evidence="2">The sequence shown here is derived from an EMBL/GenBank/DDBJ whole genome shotgun (WGS) entry which is preliminary data.</text>
</comment>
<evidence type="ECO:0000313" key="2">
    <source>
        <dbReference type="EMBL" id="MEA5520809.1"/>
    </source>
</evidence>
<organism evidence="2 3">
    <name type="scientific">Limnoraphis robusta CCNP1315</name>
    <dbReference type="NCBI Taxonomy" id="3110306"/>
    <lineage>
        <taxon>Bacteria</taxon>
        <taxon>Bacillati</taxon>
        <taxon>Cyanobacteriota</taxon>
        <taxon>Cyanophyceae</taxon>
        <taxon>Oscillatoriophycideae</taxon>
        <taxon>Oscillatoriales</taxon>
        <taxon>Sirenicapillariaceae</taxon>
        <taxon>Limnoraphis</taxon>
    </lineage>
</organism>
<gene>
    <name evidence="2" type="ORF">VB854_17850</name>
</gene>
<accession>A0ABU5U0T1</accession>
<feature type="transmembrane region" description="Helical" evidence="1">
    <location>
        <begin position="20"/>
        <end position="37"/>
    </location>
</feature>
<keyword evidence="1" id="KW-0812">Transmembrane</keyword>
<dbReference type="EMBL" id="JAYGHT010000097">
    <property type="protein sequence ID" value="MEA5520809.1"/>
    <property type="molecule type" value="Genomic_DNA"/>
</dbReference>
<keyword evidence="1" id="KW-0472">Membrane</keyword>